<evidence type="ECO:0000313" key="3">
    <source>
        <dbReference type="Proteomes" id="UP000324222"/>
    </source>
</evidence>
<comment type="caution">
    <text evidence="2">The sequence shown here is derived from an EMBL/GenBank/DDBJ whole genome shotgun (WGS) entry which is preliminary data.</text>
</comment>
<name>A0A5B7HC73_PORTR</name>
<sequence>MRVASRRRFPDISSARPPMCHTTPARCAHTRLSSR</sequence>
<reference evidence="2 3" key="1">
    <citation type="submission" date="2019-05" db="EMBL/GenBank/DDBJ databases">
        <title>Another draft genome of Portunus trituberculatus and its Hox gene families provides insights of decapod evolution.</title>
        <authorList>
            <person name="Jeong J.-H."/>
            <person name="Song I."/>
            <person name="Kim S."/>
            <person name="Choi T."/>
            <person name="Kim D."/>
            <person name="Ryu S."/>
            <person name="Kim W."/>
        </authorList>
    </citation>
    <scope>NUCLEOTIDE SEQUENCE [LARGE SCALE GENOMIC DNA]</scope>
    <source>
        <tissue evidence="2">Muscle</tissue>
    </source>
</reference>
<dbReference type="Proteomes" id="UP000324222">
    <property type="component" value="Unassembled WGS sequence"/>
</dbReference>
<gene>
    <name evidence="2" type="ORF">E2C01_061635</name>
</gene>
<organism evidence="2 3">
    <name type="scientific">Portunus trituberculatus</name>
    <name type="common">Swimming crab</name>
    <name type="synonym">Neptunus trituberculatus</name>
    <dbReference type="NCBI Taxonomy" id="210409"/>
    <lineage>
        <taxon>Eukaryota</taxon>
        <taxon>Metazoa</taxon>
        <taxon>Ecdysozoa</taxon>
        <taxon>Arthropoda</taxon>
        <taxon>Crustacea</taxon>
        <taxon>Multicrustacea</taxon>
        <taxon>Malacostraca</taxon>
        <taxon>Eumalacostraca</taxon>
        <taxon>Eucarida</taxon>
        <taxon>Decapoda</taxon>
        <taxon>Pleocyemata</taxon>
        <taxon>Brachyura</taxon>
        <taxon>Eubrachyura</taxon>
        <taxon>Portunoidea</taxon>
        <taxon>Portunidae</taxon>
        <taxon>Portuninae</taxon>
        <taxon>Portunus</taxon>
    </lineage>
</organism>
<evidence type="ECO:0000313" key="2">
    <source>
        <dbReference type="EMBL" id="MPC67459.1"/>
    </source>
</evidence>
<dbReference type="AlphaFoldDB" id="A0A5B7HC73"/>
<proteinExistence type="predicted"/>
<keyword evidence="3" id="KW-1185">Reference proteome</keyword>
<dbReference type="EMBL" id="VSRR010026274">
    <property type="protein sequence ID" value="MPC67459.1"/>
    <property type="molecule type" value="Genomic_DNA"/>
</dbReference>
<feature type="region of interest" description="Disordered" evidence="1">
    <location>
        <begin position="1"/>
        <end position="35"/>
    </location>
</feature>
<evidence type="ECO:0000256" key="1">
    <source>
        <dbReference type="SAM" id="MobiDB-lite"/>
    </source>
</evidence>
<accession>A0A5B7HC73</accession>
<protein>
    <submittedName>
        <fullName evidence="2">Uncharacterized protein</fullName>
    </submittedName>
</protein>